<proteinExistence type="predicted"/>
<dbReference type="Proteomes" id="UP000262917">
    <property type="component" value="Unassembled WGS sequence"/>
</dbReference>
<evidence type="ECO:0000256" key="1">
    <source>
        <dbReference type="SAM" id="Phobius"/>
    </source>
</evidence>
<gene>
    <name evidence="2" type="ORF">D0Y53_03420</name>
</gene>
<dbReference type="OrthoDB" id="9813911at2"/>
<evidence type="ECO:0000313" key="2">
    <source>
        <dbReference type="EMBL" id="RFP61391.1"/>
    </source>
</evidence>
<dbReference type="Pfam" id="PF14079">
    <property type="entry name" value="DUF4260"/>
    <property type="match status" value="1"/>
</dbReference>
<reference evidence="2 3" key="1">
    <citation type="submission" date="2018-08" db="EMBL/GenBank/DDBJ databases">
        <title>Lysobacter weifangensis sp. nov., a new member of the family 'Xanthomonadaceae', isolated from soil in a farmland.</title>
        <authorList>
            <person name="Zhao H."/>
        </authorList>
    </citation>
    <scope>NUCLEOTIDE SEQUENCE [LARGE SCALE GENOMIC DNA]</scope>
    <source>
        <strain evidence="2 3">WF-2</strain>
    </source>
</reference>
<name>A0A372DPB0_9GAMM</name>
<keyword evidence="1" id="KW-0472">Membrane</keyword>
<dbReference type="EMBL" id="QVPD01000003">
    <property type="protein sequence ID" value="RFP61391.1"/>
    <property type="molecule type" value="Genomic_DNA"/>
</dbReference>
<protein>
    <submittedName>
        <fullName evidence="2">DUF4260 family protein</fullName>
    </submittedName>
</protein>
<dbReference type="AlphaFoldDB" id="A0A372DPB0"/>
<keyword evidence="3" id="KW-1185">Reference proteome</keyword>
<keyword evidence="1" id="KW-0812">Transmembrane</keyword>
<comment type="caution">
    <text evidence="2">The sequence shown here is derived from an EMBL/GenBank/DDBJ whole genome shotgun (WGS) entry which is preliminary data.</text>
</comment>
<sequence length="142" mass="15090">MSGATTGGVRLVLRLEAAIVLGISLLAYDRFGAGWSMFVLFFLAPDLSFFGYLAGPRLGALAYNLAHSYLGPLMVLASGVFLDSPTALASGLIWSAHVGFDRMLGYGLKYPEGFGFTHLGPIGRVRLAPDNARKPAPQRDAA</sequence>
<keyword evidence="1" id="KW-1133">Transmembrane helix</keyword>
<accession>A0A372DPB0</accession>
<evidence type="ECO:0000313" key="3">
    <source>
        <dbReference type="Proteomes" id="UP000262917"/>
    </source>
</evidence>
<dbReference type="InterPro" id="IPR025356">
    <property type="entry name" value="DUF4260"/>
</dbReference>
<organism evidence="2 3">
    <name type="scientific">Cognatiluteimonas weifangensis</name>
    <dbReference type="NCBI Taxonomy" id="2303539"/>
    <lineage>
        <taxon>Bacteria</taxon>
        <taxon>Pseudomonadati</taxon>
        <taxon>Pseudomonadota</taxon>
        <taxon>Gammaproteobacteria</taxon>
        <taxon>Lysobacterales</taxon>
        <taxon>Lysobacteraceae</taxon>
        <taxon>Cognatiluteimonas</taxon>
    </lineage>
</organism>
<feature type="transmembrane region" description="Helical" evidence="1">
    <location>
        <begin position="35"/>
        <end position="53"/>
    </location>
</feature>